<protein>
    <submittedName>
        <fullName evidence="1">Anaphase-promoting complex subunit 6</fullName>
    </submittedName>
</protein>
<dbReference type="EMBL" id="CM045765">
    <property type="protein sequence ID" value="KAI8001514.1"/>
    <property type="molecule type" value="Genomic_DNA"/>
</dbReference>
<gene>
    <name evidence="1" type="ORF">LOK49_LG09G00935</name>
</gene>
<evidence type="ECO:0000313" key="1">
    <source>
        <dbReference type="EMBL" id="KAI8001514.1"/>
    </source>
</evidence>
<accession>A0ACC0GKL2</accession>
<name>A0ACC0GKL2_9ERIC</name>
<keyword evidence="2" id="KW-1185">Reference proteome</keyword>
<evidence type="ECO:0000313" key="2">
    <source>
        <dbReference type="Proteomes" id="UP001060215"/>
    </source>
</evidence>
<sequence>MEKYKKAVWWFEKTLAHIPSLSGMWEPTVINLPMQLIYVEVPEAITYYEKALALSTVSLSTYVGLAYTYHLRDNFTTAITYYHKALWLKPDDQFCTEMLTLALADECRHGIDPKTESLRNDVFI</sequence>
<dbReference type="Proteomes" id="UP001060215">
    <property type="component" value="Chromosome 8"/>
</dbReference>
<proteinExistence type="predicted"/>
<organism evidence="1 2">
    <name type="scientific">Camellia lanceoleosa</name>
    <dbReference type="NCBI Taxonomy" id="1840588"/>
    <lineage>
        <taxon>Eukaryota</taxon>
        <taxon>Viridiplantae</taxon>
        <taxon>Streptophyta</taxon>
        <taxon>Embryophyta</taxon>
        <taxon>Tracheophyta</taxon>
        <taxon>Spermatophyta</taxon>
        <taxon>Magnoliopsida</taxon>
        <taxon>eudicotyledons</taxon>
        <taxon>Gunneridae</taxon>
        <taxon>Pentapetalae</taxon>
        <taxon>asterids</taxon>
        <taxon>Ericales</taxon>
        <taxon>Theaceae</taxon>
        <taxon>Camellia</taxon>
    </lineage>
</organism>
<comment type="caution">
    <text evidence="1">The sequence shown here is derived from an EMBL/GenBank/DDBJ whole genome shotgun (WGS) entry which is preliminary data.</text>
</comment>
<reference evidence="1 2" key="1">
    <citation type="journal article" date="2022" name="Plant J.">
        <title>Chromosome-level genome of Camellia lanceoleosa provides a valuable resource for understanding genome evolution and self-incompatibility.</title>
        <authorList>
            <person name="Gong W."/>
            <person name="Xiao S."/>
            <person name="Wang L."/>
            <person name="Liao Z."/>
            <person name="Chang Y."/>
            <person name="Mo W."/>
            <person name="Hu G."/>
            <person name="Li W."/>
            <person name="Zhao G."/>
            <person name="Zhu H."/>
            <person name="Hu X."/>
            <person name="Ji K."/>
            <person name="Xiang X."/>
            <person name="Song Q."/>
            <person name="Yuan D."/>
            <person name="Jin S."/>
            <person name="Zhang L."/>
        </authorList>
    </citation>
    <scope>NUCLEOTIDE SEQUENCE [LARGE SCALE GENOMIC DNA]</scope>
    <source>
        <strain evidence="1">SQ_2022a</strain>
    </source>
</reference>